<dbReference type="EMBL" id="DVNM01000005">
    <property type="protein sequence ID" value="HIU68524.1"/>
    <property type="molecule type" value="Genomic_DNA"/>
</dbReference>
<feature type="transmembrane region" description="Helical" evidence="6">
    <location>
        <begin position="528"/>
        <end position="549"/>
    </location>
</feature>
<name>A0A9D1SMX4_9FIRM</name>
<feature type="transmembrane region" description="Helical" evidence="6">
    <location>
        <begin position="331"/>
        <end position="353"/>
    </location>
</feature>
<keyword evidence="5 6" id="KW-0472">Membrane</keyword>
<evidence type="ECO:0000256" key="1">
    <source>
        <dbReference type="ARBA" id="ARBA00004651"/>
    </source>
</evidence>
<evidence type="ECO:0000313" key="8">
    <source>
        <dbReference type="Proteomes" id="UP000824125"/>
    </source>
</evidence>
<dbReference type="PANTHER" id="PTHR30250:SF21">
    <property type="entry name" value="LIPID II FLIPPASE MURJ"/>
    <property type="match status" value="1"/>
</dbReference>
<evidence type="ECO:0000256" key="5">
    <source>
        <dbReference type="ARBA" id="ARBA00023136"/>
    </source>
</evidence>
<keyword evidence="3 6" id="KW-0812">Transmembrane</keyword>
<reference evidence="7" key="1">
    <citation type="submission" date="2020-10" db="EMBL/GenBank/DDBJ databases">
        <authorList>
            <person name="Gilroy R."/>
        </authorList>
    </citation>
    <scope>NUCLEOTIDE SEQUENCE</scope>
    <source>
        <strain evidence="7">CHK176-6737</strain>
    </source>
</reference>
<dbReference type="Proteomes" id="UP000824125">
    <property type="component" value="Unassembled WGS sequence"/>
</dbReference>
<accession>A0A9D1SMX4</accession>
<keyword evidence="2" id="KW-1003">Cell membrane</keyword>
<dbReference type="PANTHER" id="PTHR30250">
    <property type="entry name" value="PST FAMILY PREDICTED COLANIC ACID TRANSPORTER"/>
    <property type="match status" value="1"/>
</dbReference>
<feature type="transmembrane region" description="Helical" evidence="6">
    <location>
        <begin position="497"/>
        <end position="516"/>
    </location>
</feature>
<dbReference type="AlphaFoldDB" id="A0A9D1SMX4"/>
<sequence length="560" mass="59409">MSLSGDRVKRKSYVSNACLLVVSTVLVKVISVLYKIPLTSLIGATGRGYFGIAYNLFIPFHAVCMGVLPVVVSKLVSEASAINDLAKIGALRKVSFRLMLLLGCGAMALLLLLAWPYCIYVGGGSGAFYCILALAPSIVFSCLSGARRGVFEGRMNMTPTAVSQLIDSLFKAVFGVLLARLAMGALYEEFLTSGTVLGQTAQSEMDALSLIYPLTSAASLGGVLIGDAISYFYLEAVNQKEKLLKKAAAPVKKATYRELVRLSLPIAAATAVSGIANILEQSSINYCLENMDTAFLKTVYAAPIELSGTADGDIPTYLFGVYNTVLDFKNLVPMLAGALGVAVVPAISSTLALRQKENCAYYMETVLKFSVILGGGAGFCFAAMPGQLIDVIYGQSNPDIAGAGADVLALFGFTMVAYAMLSPYVCALQSAGLGKDTILPFALGAAVKVVGNFLLCKTQLAMCGFALSSFLGTLFTLVWCAAAFHKKTGVKIRFAGCILRPFLASLLVYFGANVLQNLTVFGAEWLNTLFAAGASLSIYVVFLFLFGILDLKSFNLIRKC</sequence>
<protein>
    <submittedName>
        <fullName evidence="7">Polysaccharide biosynthesis C-terminal domain-containing protein</fullName>
    </submittedName>
</protein>
<feature type="transmembrane region" description="Helical" evidence="6">
    <location>
        <begin position="259"/>
        <end position="279"/>
    </location>
</feature>
<evidence type="ECO:0000313" key="7">
    <source>
        <dbReference type="EMBL" id="HIU68524.1"/>
    </source>
</evidence>
<evidence type="ECO:0000256" key="4">
    <source>
        <dbReference type="ARBA" id="ARBA00022989"/>
    </source>
</evidence>
<dbReference type="GO" id="GO:0005886">
    <property type="term" value="C:plasma membrane"/>
    <property type="evidence" value="ECO:0007669"/>
    <property type="project" value="UniProtKB-SubCell"/>
</dbReference>
<proteinExistence type="predicted"/>
<evidence type="ECO:0000256" key="2">
    <source>
        <dbReference type="ARBA" id="ARBA00022475"/>
    </source>
</evidence>
<feature type="transmembrane region" description="Helical" evidence="6">
    <location>
        <begin position="407"/>
        <end position="426"/>
    </location>
</feature>
<feature type="transmembrane region" description="Helical" evidence="6">
    <location>
        <begin position="207"/>
        <end position="234"/>
    </location>
</feature>
<feature type="transmembrane region" description="Helical" evidence="6">
    <location>
        <begin position="98"/>
        <end position="120"/>
    </location>
</feature>
<feature type="transmembrane region" description="Helical" evidence="6">
    <location>
        <begin position="168"/>
        <end position="187"/>
    </location>
</feature>
<reference evidence="7" key="2">
    <citation type="journal article" date="2021" name="PeerJ">
        <title>Extensive microbial diversity within the chicken gut microbiome revealed by metagenomics and culture.</title>
        <authorList>
            <person name="Gilroy R."/>
            <person name="Ravi A."/>
            <person name="Getino M."/>
            <person name="Pursley I."/>
            <person name="Horton D.L."/>
            <person name="Alikhan N.F."/>
            <person name="Baker D."/>
            <person name="Gharbi K."/>
            <person name="Hall N."/>
            <person name="Watson M."/>
            <person name="Adriaenssens E.M."/>
            <person name="Foster-Nyarko E."/>
            <person name="Jarju S."/>
            <person name="Secka A."/>
            <person name="Antonio M."/>
            <person name="Oren A."/>
            <person name="Chaudhuri R.R."/>
            <person name="La Ragione R."/>
            <person name="Hildebrand F."/>
            <person name="Pallen M.J."/>
        </authorList>
    </citation>
    <scope>NUCLEOTIDE SEQUENCE</scope>
    <source>
        <strain evidence="7">CHK176-6737</strain>
    </source>
</reference>
<dbReference type="InterPro" id="IPR050833">
    <property type="entry name" value="Poly_Biosynth_Transport"/>
</dbReference>
<organism evidence="7 8">
    <name type="scientific">Candidatus Scybalenecus merdavium</name>
    <dbReference type="NCBI Taxonomy" id="2840939"/>
    <lineage>
        <taxon>Bacteria</taxon>
        <taxon>Bacillati</taxon>
        <taxon>Bacillota</taxon>
        <taxon>Clostridia</taxon>
        <taxon>Eubacteriales</taxon>
        <taxon>Oscillospiraceae</taxon>
        <taxon>Oscillospiraceae incertae sedis</taxon>
        <taxon>Candidatus Scybalenecus</taxon>
    </lineage>
</organism>
<feature type="transmembrane region" description="Helical" evidence="6">
    <location>
        <begin position="126"/>
        <end position="147"/>
    </location>
</feature>
<feature type="transmembrane region" description="Helical" evidence="6">
    <location>
        <begin position="365"/>
        <end position="387"/>
    </location>
</feature>
<keyword evidence="4 6" id="KW-1133">Transmembrane helix</keyword>
<feature type="transmembrane region" description="Helical" evidence="6">
    <location>
        <begin position="56"/>
        <end position="77"/>
    </location>
</feature>
<feature type="transmembrane region" description="Helical" evidence="6">
    <location>
        <begin position="438"/>
        <end position="455"/>
    </location>
</feature>
<evidence type="ECO:0000256" key="3">
    <source>
        <dbReference type="ARBA" id="ARBA00022692"/>
    </source>
</evidence>
<feature type="transmembrane region" description="Helical" evidence="6">
    <location>
        <begin position="12"/>
        <end position="36"/>
    </location>
</feature>
<comment type="caution">
    <text evidence="7">The sequence shown here is derived from an EMBL/GenBank/DDBJ whole genome shotgun (WGS) entry which is preliminary data.</text>
</comment>
<comment type="subcellular location">
    <subcellularLocation>
        <location evidence="1">Cell membrane</location>
        <topology evidence="1">Multi-pass membrane protein</topology>
    </subcellularLocation>
</comment>
<evidence type="ECO:0000256" key="6">
    <source>
        <dbReference type="SAM" id="Phobius"/>
    </source>
</evidence>
<gene>
    <name evidence="7" type="ORF">IAD23_01025</name>
</gene>
<feature type="transmembrane region" description="Helical" evidence="6">
    <location>
        <begin position="461"/>
        <end position="485"/>
    </location>
</feature>